<sequence>VVHQIFKKMSLFSAIIRSANQDGSFILMTKEQQKYLELLLYEWVILESQTLQMLEFSLF</sequence>
<name>A0ACA9P5B1_9GLOM</name>
<gene>
    <name evidence="1" type="ORF">DHETER_LOCUS11214</name>
</gene>
<proteinExistence type="predicted"/>
<organism evidence="1 2">
    <name type="scientific">Dentiscutata heterogama</name>
    <dbReference type="NCBI Taxonomy" id="1316150"/>
    <lineage>
        <taxon>Eukaryota</taxon>
        <taxon>Fungi</taxon>
        <taxon>Fungi incertae sedis</taxon>
        <taxon>Mucoromycota</taxon>
        <taxon>Glomeromycotina</taxon>
        <taxon>Glomeromycetes</taxon>
        <taxon>Diversisporales</taxon>
        <taxon>Gigasporaceae</taxon>
        <taxon>Dentiscutata</taxon>
    </lineage>
</organism>
<comment type="caution">
    <text evidence="1">The sequence shown here is derived from an EMBL/GenBank/DDBJ whole genome shotgun (WGS) entry which is preliminary data.</text>
</comment>
<keyword evidence="2" id="KW-1185">Reference proteome</keyword>
<evidence type="ECO:0000313" key="1">
    <source>
        <dbReference type="EMBL" id="CAG8690226.1"/>
    </source>
</evidence>
<reference evidence="1" key="1">
    <citation type="submission" date="2021-06" db="EMBL/GenBank/DDBJ databases">
        <authorList>
            <person name="Kallberg Y."/>
            <person name="Tangrot J."/>
            <person name="Rosling A."/>
        </authorList>
    </citation>
    <scope>NUCLEOTIDE SEQUENCE</scope>
    <source>
        <strain evidence="1">IL203A</strain>
    </source>
</reference>
<protein>
    <submittedName>
        <fullName evidence="1">5514_t:CDS:1</fullName>
    </submittedName>
</protein>
<dbReference type="Proteomes" id="UP000789702">
    <property type="component" value="Unassembled WGS sequence"/>
</dbReference>
<accession>A0ACA9P5B1</accession>
<feature type="non-terminal residue" evidence="1">
    <location>
        <position position="1"/>
    </location>
</feature>
<evidence type="ECO:0000313" key="2">
    <source>
        <dbReference type="Proteomes" id="UP000789702"/>
    </source>
</evidence>
<dbReference type="EMBL" id="CAJVPU010023870">
    <property type="protein sequence ID" value="CAG8690226.1"/>
    <property type="molecule type" value="Genomic_DNA"/>
</dbReference>